<evidence type="ECO:0000259" key="3">
    <source>
        <dbReference type="SMART" id="SM01027"/>
    </source>
</evidence>
<protein>
    <submittedName>
        <fullName evidence="4">Metallo-beta-lactamase family protein</fullName>
    </submittedName>
</protein>
<dbReference type="OrthoDB" id="9803916at2"/>
<dbReference type="PANTHER" id="PTHR11203">
    <property type="entry name" value="CLEAVAGE AND POLYADENYLATION SPECIFICITY FACTOR FAMILY MEMBER"/>
    <property type="match status" value="1"/>
</dbReference>
<proteinExistence type="predicted"/>
<dbReference type="InterPro" id="IPR036866">
    <property type="entry name" value="RibonucZ/Hydroxyglut_hydro"/>
</dbReference>
<evidence type="ECO:0000313" key="5">
    <source>
        <dbReference type="Proteomes" id="UP000184268"/>
    </source>
</evidence>
<dbReference type="Pfam" id="PF07521">
    <property type="entry name" value="RMMBL"/>
    <property type="match status" value="1"/>
</dbReference>
<evidence type="ECO:0000313" key="4">
    <source>
        <dbReference type="EMBL" id="SHI15456.1"/>
    </source>
</evidence>
<feature type="domain" description="Beta-Casp" evidence="3">
    <location>
        <begin position="252"/>
        <end position="380"/>
    </location>
</feature>
<dbReference type="EMBL" id="FQXG01000008">
    <property type="protein sequence ID" value="SHI15456.1"/>
    <property type="molecule type" value="Genomic_DNA"/>
</dbReference>
<gene>
    <name evidence="4" type="ORF">SAMN02745129_4437</name>
</gene>
<dbReference type="STRING" id="299255.SAMN02745129_4437"/>
<dbReference type="GO" id="GO:0004521">
    <property type="term" value="F:RNA endonuclease activity"/>
    <property type="evidence" value="ECO:0007669"/>
    <property type="project" value="TreeGrafter"/>
</dbReference>
<reference evidence="4 5" key="1">
    <citation type="submission" date="2016-11" db="EMBL/GenBank/DDBJ databases">
        <authorList>
            <person name="Jaros S."/>
            <person name="Januszkiewicz K."/>
            <person name="Wedrychowicz H."/>
        </authorList>
    </citation>
    <scope>NUCLEOTIDE SEQUENCE [LARGE SCALE GENOMIC DNA]</scope>
    <source>
        <strain evidence="4 5">DSM 16917</strain>
    </source>
</reference>
<dbReference type="InterPro" id="IPR001279">
    <property type="entry name" value="Metallo-B-lactamas"/>
</dbReference>
<accession>A0A1M5YTR9</accession>
<dbReference type="Proteomes" id="UP000184268">
    <property type="component" value="Unassembled WGS sequence"/>
</dbReference>
<dbReference type="CDD" id="cd16295">
    <property type="entry name" value="TTHA0252-CPSF-like_MBL-fold"/>
    <property type="match status" value="1"/>
</dbReference>
<evidence type="ECO:0000256" key="1">
    <source>
        <dbReference type="ARBA" id="ARBA00022801"/>
    </source>
</evidence>
<sequence>MLTLTSYGAAREVTGSRHLLDYQGRRILLDCGLHQGRDQAKRLKRDSFGFRPAQLDAVVLSHAHLDHSGALPRLIKRGFRGPIYCTGATLNLLAVMLKDACDLYLRELERDNKVRQRKGQRTQPPLYGMEEVLAVLEACKVLPFNQWQALLPGVELRLLDAGHILGAAMVQLHFDTPEGPYRLLYSGDLGNSDSPLMRDPAPPPEVDLVLMESTYGNRNHRSYQDTLTELSEVLAQAQGGVVLVPAFAVGRTQELLFQLGVMYHQGLLDGWHVVLDSPMAIEVTRIYDQWLELLDPEDLAQLSAQQSPTLEDFLPCLHLTPETEASMGLNRVNLGLIVVAGAGMCNGGRILHHFKHRIWNDKTQILFTGFQAQGTLGRQLVEGAKTIRLFGNSYAVRAQIHTLGGFSAHADQRQLLQWLASVPGQPQVKLVHGEWQAQQALQSCIEQQLGLSVDIPEAEQTQTLVGTVAGCAHL</sequence>
<evidence type="ECO:0000259" key="2">
    <source>
        <dbReference type="SMART" id="SM00849"/>
    </source>
</evidence>
<keyword evidence="5" id="KW-1185">Reference proteome</keyword>
<dbReference type="Pfam" id="PF00753">
    <property type="entry name" value="Lactamase_B"/>
    <property type="match status" value="1"/>
</dbReference>
<dbReference type="InterPro" id="IPR011108">
    <property type="entry name" value="RMMBL"/>
</dbReference>
<dbReference type="Gene3D" id="3.60.15.10">
    <property type="entry name" value="Ribonuclease Z/Hydroxyacylglutathione hydrolase-like"/>
    <property type="match status" value="1"/>
</dbReference>
<dbReference type="SMART" id="SM00849">
    <property type="entry name" value="Lactamase_B"/>
    <property type="match status" value="1"/>
</dbReference>
<dbReference type="AlphaFoldDB" id="A0A1M5YTR9"/>
<name>A0A1M5YTR9_9GAMM</name>
<dbReference type="SMART" id="SM01027">
    <property type="entry name" value="Beta-Casp"/>
    <property type="match status" value="1"/>
</dbReference>
<dbReference type="PANTHER" id="PTHR11203:SF37">
    <property type="entry name" value="INTEGRATOR COMPLEX SUBUNIT 11"/>
    <property type="match status" value="1"/>
</dbReference>
<feature type="domain" description="Metallo-beta-lactamase" evidence="2">
    <location>
        <begin position="14"/>
        <end position="238"/>
    </location>
</feature>
<keyword evidence="1" id="KW-0378">Hydrolase</keyword>
<dbReference type="Pfam" id="PF10996">
    <property type="entry name" value="Beta-Casp"/>
    <property type="match status" value="1"/>
</dbReference>
<dbReference type="SUPFAM" id="SSF56281">
    <property type="entry name" value="Metallo-hydrolase/oxidoreductase"/>
    <property type="match status" value="1"/>
</dbReference>
<dbReference type="Gene3D" id="3.40.50.10890">
    <property type="match status" value="1"/>
</dbReference>
<dbReference type="InterPro" id="IPR050698">
    <property type="entry name" value="MBL"/>
</dbReference>
<dbReference type="RefSeq" id="WP_067659947.1">
    <property type="nucleotide sequence ID" value="NZ_FQXG01000008.1"/>
</dbReference>
<dbReference type="GO" id="GO:0016787">
    <property type="term" value="F:hydrolase activity"/>
    <property type="evidence" value="ECO:0007669"/>
    <property type="project" value="UniProtKB-KW"/>
</dbReference>
<dbReference type="InterPro" id="IPR022712">
    <property type="entry name" value="Beta_Casp"/>
</dbReference>
<organism evidence="4 5">
    <name type="scientific">Ferrimonas marina</name>
    <dbReference type="NCBI Taxonomy" id="299255"/>
    <lineage>
        <taxon>Bacteria</taxon>
        <taxon>Pseudomonadati</taxon>
        <taxon>Pseudomonadota</taxon>
        <taxon>Gammaproteobacteria</taxon>
        <taxon>Alteromonadales</taxon>
        <taxon>Ferrimonadaceae</taxon>
        <taxon>Ferrimonas</taxon>
    </lineage>
</organism>